<dbReference type="EMBL" id="BGZK01000020">
    <property type="protein sequence ID" value="GBP06097.1"/>
    <property type="molecule type" value="Genomic_DNA"/>
</dbReference>
<dbReference type="Proteomes" id="UP000299102">
    <property type="component" value="Unassembled WGS sequence"/>
</dbReference>
<keyword evidence="2" id="KW-1185">Reference proteome</keyword>
<gene>
    <name evidence="1" type="ORF">EVAR_3317_1</name>
</gene>
<evidence type="ECO:0000313" key="1">
    <source>
        <dbReference type="EMBL" id="GBP06097.1"/>
    </source>
</evidence>
<organism evidence="1 2">
    <name type="scientific">Eumeta variegata</name>
    <name type="common">Bagworm moth</name>
    <name type="synonym">Eumeta japonica</name>
    <dbReference type="NCBI Taxonomy" id="151549"/>
    <lineage>
        <taxon>Eukaryota</taxon>
        <taxon>Metazoa</taxon>
        <taxon>Ecdysozoa</taxon>
        <taxon>Arthropoda</taxon>
        <taxon>Hexapoda</taxon>
        <taxon>Insecta</taxon>
        <taxon>Pterygota</taxon>
        <taxon>Neoptera</taxon>
        <taxon>Endopterygota</taxon>
        <taxon>Lepidoptera</taxon>
        <taxon>Glossata</taxon>
        <taxon>Ditrysia</taxon>
        <taxon>Tineoidea</taxon>
        <taxon>Psychidae</taxon>
        <taxon>Oiketicinae</taxon>
        <taxon>Eumeta</taxon>
    </lineage>
</organism>
<protein>
    <submittedName>
        <fullName evidence="1">Uncharacterized protein</fullName>
    </submittedName>
</protein>
<comment type="caution">
    <text evidence="1">The sequence shown here is derived from an EMBL/GenBank/DDBJ whole genome shotgun (WGS) entry which is preliminary data.</text>
</comment>
<name>A0A4C1SXU9_EUMVA</name>
<accession>A0A4C1SXU9</accession>
<sequence>MLKSRERESEKVRGEQCMCAWAVRGCTNLQDQTNAQSAGEIRGEAYLLFVALCLPVRLYLHEGYHGGTMDLVRRRLTPKTRPKIEEQIRPAGREGQRRVACGILTQVAGKRPPQR</sequence>
<proteinExistence type="predicted"/>
<reference evidence="1 2" key="1">
    <citation type="journal article" date="2019" name="Commun. Biol.">
        <title>The bagworm genome reveals a unique fibroin gene that provides high tensile strength.</title>
        <authorList>
            <person name="Kono N."/>
            <person name="Nakamura H."/>
            <person name="Ohtoshi R."/>
            <person name="Tomita M."/>
            <person name="Numata K."/>
            <person name="Arakawa K."/>
        </authorList>
    </citation>
    <scope>NUCLEOTIDE SEQUENCE [LARGE SCALE GENOMIC DNA]</scope>
</reference>
<evidence type="ECO:0000313" key="2">
    <source>
        <dbReference type="Proteomes" id="UP000299102"/>
    </source>
</evidence>
<dbReference type="AlphaFoldDB" id="A0A4C1SXU9"/>